<dbReference type="FunFam" id="1.10.2000.10:FF:000016">
    <property type="entry name" value="Frizzled"/>
    <property type="match status" value="1"/>
</dbReference>
<dbReference type="InterPro" id="IPR020067">
    <property type="entry name" value="Frizzled_dom"/>
</dbReference>
<accession>T1D138</accession>
<comment type="caution">
    <text evidence="13">Lacks conserved residue(s) required for the propagation of feature annotation.</text>
</comment>
<protein>
    <submittedName>
        <fullName evidence="18">Fzd-5/8-3</fullName>
    </submittedName>
</protein>
<organism evidence="18">
    <name type="scientific">Dendrocoelum lacteum</name>
    <dbReference type="NCBI Taxonomy" id="27895"/>
    <lineage>
        <taxon>Eukaryota</taxon>
        <taxon>Metazoa</taxon>
        <taxon>Spiralia</taxon>
        <taxon>Lophotrochozoa</taxon>
        <taxon>Platyhelminthes</taxon>
        <taxon>Rhabditophora</taxon>
        <taxon>Seriata</taxon>
        <taxon>Tricladida</taxon>
        <taxon>Continenticola</taxon>
        <taxon>Planarioidea</taxon>
        <taxon>Dendrocoelidae</taxon>
        <taxon>Dendrocoelum</taxon>
    </lineage>
</organism>
<dbReference type="GO" id="GO:0035567">
    <property type="term" value="P:non-canonical Wnt signaling pathway"/>
    <property type="evidence" value="ECO:0007669"/>
    <property type="project" value="TreeGrafter"/>
</dbReference>
<feature type="chain" id="PRO_5004586666" evidence="15">
    <location>
        <begin position="24"/>
        <end position="752"/>
    </location>
</feature>
<dbReference type="GO" id="GO:0017147">
    <property type="term" value="F:Wnt-protein binding"/>
    <property type="evidence" value="ECO:0007669"/>
    <property type="project" value="TreeGrafter"/>
</dbReference>
<dbReference type="GO" id="GO:0060070">
    <property type="term" value="P:canonical Wnt signaling pathway"/>
    <property type="evidence" value="ECO:0007669"/>
    <property type="project" value="TreeGrafter"/>
</dbReference>
<dbReference type="CDD" id="cd15035">
    <property type="entry name" value="7tmF_FZD5_FZD8-like"/>
    <property type="match status" value="1"/>
</dbReference>
<evidence type="ECO:0000256" key="10">
    <source>
        <dbReference type="ARBA" id="ARBA00023157"/>
    </source>
</evidence>
<comment type="subcellular location">
    <subcellularLocation>
        <location evidence="1">Cell membrane</location>
        <topology evidence="1">Multi-pass membrane protein</topology>
    </subcellularLocation>
</comment>
<dbReference type="SUPFAM" id="SSF63501">
    <property type="entry name" value="Frizzled cysteine-rich domain"/>
    <property type="match status" value="1"/>
</dbReference>
<evidence type="ECO:0000313" key="18">
    <source>
        <dbReference type="EMBL" id="JAA92609.1"/>
    </source>
</evidence>
<dbReference type="Pfam" id="PF01534">
    <property type="entry name" value="Frizzled"/>
    <property type="match status" value="1"/>
</dbReference>
<keyword evidence="4" id="KW-1003">Cell membrane</keyword>
<keyword evidence="5" id="KW-0879">Wnt signaling pathway</keyword>
<evidence type="ECO:0000256" key="12">
    <source>
        <dbReference type="ARBA" id="ARBA00023180"/>
    </source>
</evidence>
<feature type="domain" description="FZ" evidence="16">
    <location>
        <begin position="37"/>
        <end position="159"/>
    </location>
</feature>
<feature type="transmembrane region" description="Helical" evidence="14">
    <location>
        <begin position="234"/>
        <end position="253"/>
    </location>
</feature>
<evidence type="ECO:0000256" key="9">
    <source>
        <dbReference type="ARBA" id="ARBA00023136"/>
    </source>
</evidence>
<keyword evidence="12" id="KW-0325">Glycoprotein</keyword>
<dbReference type="PANTHER" id="PTHR11309">
    <property type="entry name" value="FRIZZLED"/>
    <property type="match status" value="1"/>
</dbReference>
<keyword evidence="9 14" id="KW-0472">Membrane</keyword>
<evidence type="ECO:0000256" key="4">
    <source>
        <dbReference type="ARBA" id="ARBA00022475"/>
    </source>
</evidence>
<evidence type="ECO:0000256" key="3">
    <source>
        <dbReference type="ARBA" id="ARBA00022473"/>
    </source>
</evidence>
<feature type="transmembrane region" description="Helical" evidence="14">
    <location>
        <begin position="536"/>
        <end position="559"/>
    </location>
</feature>
<feature type="disulfide bond" evidence="13">
    <location>
        <begin position="50"/>
        <end position="96"/>
    </location>
</feature>
<evidence type="ECO:0000256" key="2">
    <source>
        <dbReference type="ARBA" id="ARBA00008077"/>
    </source>
</evidence>
<evidence type="ECO:0000256" key="1">
    <source>
        <dbReference type="ARBA" id="ARBA00004651"/>
    </source>
</evidence>
<evidence type="ECO:0000256" key="15">
    <source>
        <dbReference type="SAM" id="SignalP"/>
    </source>
</evidence>
<keyword evidence="3" id="KW-0217">Developmental protein</keyword>
<dbReference type="PANTHER" id="PTHR11309:SF126">
    <property type="entry name" value="FRIZZLED-2"/>
    <property type="match status" value="1"/>
</dbReference>
<evidence type="ECO:0000256" key="7">
    <source>
        <dbReference type="ARBA" id="ARBA00022729"/>
    </source>
</evidence>
<keyword evidence="11" id="KW-0675">Receptor</keyword>
<dbReference type="PROSITE" id="PS50261">
    <property type="entry name" value="G_PROTEIN_RECEP_F2_4"/>
    <property type="match status" value="1"/>
</dbReference>
<dbReference type="InterPro" id="IPR017981">
    <property type="entry name" value="GPCR_2-like_7TM"/>
</dbReference>
<dbReference type="InterPro" id="IPR036790">
    <property type="entry name" value="Frizzled_dom_sf"/>
</dbReference>
<dbReference type="InterPro" id="IPR000539">
    <property type="entry name" value="Frizzled/Smoothened_7TM"/>
</dbReference>
<dbReference type="InterPro" id="IPR015526">
    <property type="entry name" value="Frizzled/SFRP"/>
</dbReference>
<dbReference type="SMART" id="SM00063">
    <property type="entry name" value="FRI"/>
    <property type="match status" value="1"/>
</dbReference>
<feature type="disulfide bond" evidence="13">
    <location>
        <begin position="87"/>
        <end position="125"/>
    </location>
</feature>
<evidence type="ECO:0000259" key="17">
    <source>
        <dbReference type="PROSITE" id="PS50261"/>
    </source>
</evidence>
<comment type="similarity">
    <text evidence="2">Belongs to the G-protein coupled receptor Fz/Smo family.</text>
</comment>
<keyword evidence="6 14" id="KW-0812">Transmembrane</keyword>
<feature type="transmembrane region" description="Helical" evidence="14">
    <location>
        <begin position="436"/>
        <end position="462"/>
    </location>
</feature>
<dbReference type="Gene3D" id="1.20.1070.10">
    <property type="entry name" value="Rhodopsin 7-helix transmembrane proteins"/>
    <property type="match status" value="1"/>
</dbReference>
<feature type="transmembrane region" description="Helical" evidence="14">
    <location>
        <begin position="265"/>
        <end position="287"/>
    </location>
</feature>
<evidence type="ECO:0000256" key="11">
    <source>
        <dbReference type="ARBA" id="ARBA00023170"/>
    </source>
</evidence>
<feature type="signal peptide" evidence="15">
    <location>
        <begin position="1"/>
        <end position="23"/>
    </location>
</feature>
<reference evidence="18" key="1">
    <citation type="submission" date="2013-06" db="EMBL/GenBank/DDBJ databases">
        <title>Reactivating head regrowth in a regeneration deficient planarian species.</title>
        <authorList>
            <person name="Liu S.-Y."/>
            <person name="Brandl H."/>
            <person name="Henry I."/>
            <person name="Rink J."/>
        </authorList>
    </citation>
    <scope>NUCLEOTIDE SEQUENCE</scope>
</reference>
<feature type="disulfide bond" evidence="13">
    <location>
        <begin position="118"/>
        <end position="142"/>
    </location>
</feature>
<keyword evidence="7 15" id="KW-0732">Signal</keyword>
<dbReference type="PROSITE" id="PS50038">
    <property type="entry name" value="FZ"/>
    <property type="match status" value="1"/>
</dbReference>
<keyword evidence="8 14" id="KW-1133">Transmembrane helix</keyword>
<sequence length="752" mass="85103">MKLCRCLWITLTVLLLLSNHLESTESDFYPLKQNIIHTDKKCERIKIPMCKDIDYNMTIMPNMFNHETQDEAGFEAHQFFPLVQIQCSEDLRFFLCSIYTPICLQGYGKSLPPCRSVCERVKKGCNPLLRKYKFKWPEKMECSQFPVFDNPEKILCMEKNIISVATTTTNLMEEPIAQKDFIKIDKKTIARQHLSTELSFQLSKQLNDRVFCQCQCRKPLIEIFEINKAHFNRVSYVSTLGMPNCALGCKLAFFATESDQKFTNFWLGLWTTICLISTFSIVATFSIDPSRYRYPERPIIFISICYFMLSLGFVLRLSMGHEEIACDSITGYGGQSFSLLKYGSTGPAQCTIVFILIYYFGMAASLWWVLLTITWFLAAGLKWGSEAISKYSQIYHFIAWFIPGIKSIVALTMSAVDGDSITGICYIGNTSDFNLALFVLAPLMLYLLIGTLVLFSGFASLFRIRNIIKIQTGGKTEKLEKLMIKIGIFSVLYTAPATIIIACLIYELQHRSEWYQNLSCDCYDTHRRQLNLPQPIYAVFMLKYFMYMAVGITSGFWIWSKKTVRSWKIGCYRLGMTSCNIEERKKNTSLTNVELRHGALLRHNNMLSIDNGSSSSQHGGSKSVSGVTHCPYTHNHSNCTNIPGPNLLQNSCYMNQQCQNIHCRPIIACASTAPLPSPPRSSGNSTPPPHSIAGLCIPSYLQNLQDTQDTTYLPFISSHDTNPSCYFSSSGGMSIASNGIPLKPNHFSVAQL</sequence>
<evidence type="ECO:0000259" key="16">
    <source>
        <dbReference type="PROSITE" id="PS50038"/>
    </source>
</evidence>
<evidence type="ECO:0000256" key="14">
    <source>
        <dbReference type="SAM" id="Phobius"/>
    </source>
</evidence>
<feature type="disulfide bond" evidence="13">
    <location>
        <begin position="42"/>
        <end position="103"/>
    </location>
</feature>
<evidence type="ECO:0000256" key="5">
    <source>
        <dbReference type="ARBA" id="ARBA00022687"/>
    </source>
</evidence>
<dbReference type="AlphaFoldDB" id="T1D138"/>
<keyword evidence="10 13" id="KW-1015">Disulfide bond</keyword>
<feature type="transmembrane region" description="Helical" evidence="14">
    <location>
        <begin position="482"/>
        <end position="508"/>
    </location>
</feature>
<feature type="domain" description="G-protein coupled receptors family 2 profile 2" evidence="17">
    <location>
        <begin position="263"/>
        <end position="566"/>
    </location>
</feature>
<dbReference type="Gene3D" id="1.10.2000.10">
    <property type="entry name" value="Frizzled cysteine-rich domain"/>
    <property type="match status" value="1"/>
</dbReference>
<name>T1D138_9PLAT</name>
<feature type="transmembrane region" description="Helical" evidence="14">
    <location>
        <begin position="299"/>
        <end position="318"/>
    </location>
</feature>
<dbReference type="GO" id="GO:0005886">
    <property type="term" value="C:plasma membrane"/>
    <property type="evidence" value="ECO:0007669"/>
    <property type="project" value="UniProtKB-SubCell"/>
</dbReference>
<evidence type="ECO:0000256" key="13">
    <source>
        <dbReference type="PROSITE-ProRule" id="PRU00090"/>
    </source>
</evidence>
<dbReference type="Pfam" id="PF01392">
    <property type="entry name" value="Fz"/>
    <property type="match status" value="1"/>
</dbReference>
<evidence type="ECO:0000256" key="8">
    <source>
        <dbReference type="ARBA" id="ARBA00022989"/>
    </source>
</evidence>
<feature type="transmembrane region" description="Helical" evidence="14">
    <location>
        <begin position="397"/>
        <end position="416"/>
    </location>
</feature>
<dbReference type="PRINTS" id="PR00489">
    <property type="entry name" value="FRIZZLED"/>
</dbReference>
<proteinExistence type="evidence at transcript level"/>
<dbReference type="GO" id="GO:0042813">
    <property type="term" value="F:Wnt receptor activity"/>
    <property type="evidence" value="ECO:0007669"/>
    <property type="project" value="TreeGrafter"/>
</dbReference>
<evidence type="ECO:0000256" key="6">
    <source>
        <dbReference type="ARBA" id="ARBA00022692"/>
    </source>
</evidence>
<dbReference type="EMBL" id="GAKU01000028">
    <property type="protein sequence ID" value="JAA92609.1"/>
    <property type="molecule type" value="mRNA"/>
</dbReference>
<dbReference type="SMART" id="SM01330">
    <property type="entry name" value="Frizzled"/>
    <property type="match status" value="1"/>
</dbReference>